<evidence type="ECO:0000256" key="1">
    <source>
        <dbReference type="SAM" id="MobiDB-lite"/>
    </source>
</evidence>
<feature type="region of interest" description="Disordered" evidence="1">
    <location>
        <begin position="1"/>
        <end position="42"/>
    </location>
</feature>
<dbReference type="RefSeq" id="WP_279347017.1">
    <property type="nucleotide sequence ID" value="NZ_JBHUOJ010000027.1"/>
</dbReference>
<organism evidence="2 3">
    <name type="scientific">Christiangramia antarctica</name>
    <dbReference type="NCBI Taxonomy" id="2058158"/>
    <lineage>
        <taxon>Bacteria</taxon>
        <taxon>Pseudomonadati</taxon>
        <taxon>Bacteroidota</taxon>
        <taxon>Flavobacteriia</taxon>
        <taxon>Flavobacteriales</taxon>
        <taxon>Flavobacteriaceae</taxon>
        <taxon>Christiangramia</taxon>
    </lineage>
</organism>
<gene>
    <name evidence="2" type="ORF">ACFSYS_12200</name>
</gene>
<evidence type="ECO:0000313" key="3">
    <source>
        <dbReference type="Proteomes" id="UP001597438"/>
    </source>
</evidence>
<keyword evidence="3" id="KW-1185">Reference proteome</keyword>
<dbReference type="Proteomes" id="UP001597438">
    <property type="component" value="Unassembled WGS sequence"/>
</dbReference>
<sequence>MKKELKDFKGRALKNLHQIKGGGEDGPIDRDKIKTPKVGKRD</sequence>
<protein>
    <submittedName>
        <fullName evidence="2">Uncharacterized protein</fullName>
    </submittedName>
</protein>
<dbReference type="EMBL" id="JBHUOJ010000027">
    <property type="protein sequence ID" value="MFD2834050.1"/>
    <property type="molecule type" value="Genomic_DNA"/>
</dbReference>
<accession>A0ABW5X4L3</accession>
<name>A0ABW5X4L3_9FLAO</name>
<proteinExistence type="predicted"/>
<evidence type="ECO:0000313" key="2">
    <source>
        <dbReference type="EMBL" id="MFD2834050.1"/>
    </source>
</evidence>
<feature type="compositionally biased region" description="Basic and acidic residues" evidence="1">
    <location>
        <begin position="27"/>
        <end position="42"/>
    </location>
</feature>
<reference evidence="3" key="1">
    <citation type="journal article" date="2019" name="Int. J. Syst. Evol. Microbiol.">
        <title>The Global Catalogue of Microorganisms (GCM) 10K type strain sequencing project: providing services to taxonomists for standard genome sequencing and annotation.</title>
        <authorList>
            <consortium name="The Broad Institute Genomics Platform"/>
            <consortium name="The Broad Institute Genome Sequencing Center for Infectious Disease"/>
            <person name="Wu L."/>
            <person name="Ma J."/>
        </authorList>
    </citation>
    <scope>NUCLEOTIDE SEQUENCE [LARGE SCALE GENOMIC DNA]</scope>
    <source>
        <strain evidence="3">KCTC 52925</strain>
    </source>
</reference>
<feature type="compositionally biased region" description="Basic and acidic residues" evidence="1">
    <location>
        <begin position="1"/>
        <end position="10"/>
    </location>
</feature>
<comment type="caution">
    <text evidence="2">The sequence shown here is derived from an EMBL/GenBank/DDBJ whole genome shotgun (WGS) entry which is preliminary data.</text>
</comment>